<evidence type="ECO:0000313" key="9">
    <source>
        <dbReference type="EMBL" id="OGM20397.1"/>
    </source>
</evidence>
<dbReference type="Pfam" id="PF00587">
    <property type="entry name" value="tRNA-synt_2b"/>
    <property type="match status" value="1"/>
</dbReference>
<evidence type="ECO:0000256" key="2">
    <source>
        <dbReference type="ARBA" id="ARBA00022741"/>
    </source>
</evidence>
<evidence type="ECO:0000256" key="7">
    <source>
        <dbReference type="HAMAP-Rule" id="MF_01571"/>
    </source>
</evidence>
<dbReference type="GO" id="GO:0004827">
    <property type="term" value="F:proline-tRNA ligase activity"/>
    <property type="evidence" value="ECO:0007669"/>
    <property type="project" value="UniProtKB-UniRule"/>
</dbReference>
<accession>A0A1F7XZB3</accession>
<dbReference type="PANTHER" id="PTHR43382">
    <property type="entry name" value="PROLYL-TRNA SYNTHETASE"/>
    <property type="match status" value="1"/>
</dbReference>
<dbReference type="GO" id="GO:0005737">
    <property type="term" value="C:cytoplasm"/>
    <property type="evidence" value="ECO:0007669"/>
    <property type="project" value="UniProtKB-SubCell"/>
</dbReference>
<comment type="similarity">
    <text evidence="7">Belongs to the class-II aminoacyl-tRNA synthetase family. ProS type 3 subfamily.</text>
</comment>
<keyword evidence="5 7" id="KW-0030">Aminoacyl-tRNA synthetase</keyword>
<dbReference type="GO" id="GO:0017101">
    <property type="term" value="C:aminoacyl-tRNA synthetase multienzyme complex"/>
    <property type="evidence" value="ECO:0007669"/>
    <property type="project" value="TreeGrafter"/>
</dbReference>
<dbReference type="SUPFAM" id="SSF55681">
    <property type="entry name" value="Class II aaRS and biotin synthetases"/>
    <property type="match status" value="1"/>
</dbReference>
<dbReference type="InterPro" id="IPR002316">
    <property type="entry name" value="Pro-tRNA-ligase_IIa"/>
</dbReference>
<dbReference type="HAMAP" id="MF_01571">
    <property type="entry name" value="Pro_tRNA_synth_type3"/>
    <property type="match status" value="1"/>
</dbReference>
<evidence type="ECO:0000313" key="10">
    <source>
        <dbReference type="Proteomes" id="UP000178419"/>
    </source>
</evidence>
<dbReference type="NCBIfam" id="TIGR00408">
    <property type="entry name" value="proS_fam_I"/>
    <property type="match status" value="1"/>
</dbReference>
<protein>
    <recommendedName>
        <fullName evidence="7">Proline--tRNA ligase</fullName>
        <ecNumber evidence="7">6.1.1.15</ecNumber>
    </recommendedName>
    <alternativeName>
        <fullName evidence="7">Prolyl-tRNA synthetase</fullName>
        <shortName evidence="7">ProRS</shortName>
    </alternativeName>
</protein>
<reference evidence="9 10" key="1">
    <citation type="journal article" date="2016" name="Nat. Commun.">
        <title>Thousands of microbial genomes shed light on interconnected biogeochemical processes in an aquifer system.</title>
        <authorList>
            <person name="Anantharaman K."/>
            <person name="Brown C.T."/>
            <person name="Hug L.A."/>
            <person name="Sharon I."/>
            <person name="Castelle C.J."/>
            <person name="Probst A.J."/>
            <person name="Thomas B.C."/>
            <person name="Singh A."/>
            <person name="Wilkins M.J."/>
            <person name="Karaoz U."/>
            <person name="Brodie E.L."/>
            <person name="Williams K.H."/>
            <person name="Hubbard S.S."/>
            <person name="Banfield J.F."/>
        </authorList>
    </citation>
    <scope>NUCLEOTIDE SEQUENCE [LARGE SCALE GENOMIC DNA]</scope>
</reference>
<keyword evidence="2 7" id="KW-0547">Nucleotide-binding</keyword>
<comment type="subunit">
    <text evidence="7">Homodimer.</text>
</comment>
<comment type="function">
    <text evidence="7">Catalyzes the attachment of proline to tRNA(Pro) in a two-step reaction: proline is first activated by ATP to form Pro-AMP and then transferred to the acceptor end of tRNA(Pro).</text>
</comment>
<evidence type="ECO:0000256" key="3">
    <source>
        <dbReference type="ARBA" id="ARBA00022840"/>
    </source>
</evidence>
<dbReference type="Gene3D" id="3.30.930.10">
    <property type="entry name" value="Bira Bifunctional Protein, Domain 2"/>
    <property type="match status" value="1"/>
</dbReference>
<dbReference type="Gene3D" id="3.30.110.30">
    <property type="entry name" value="C-terminal domain of ProRS"/>
    <property type="match status" value="1"/>
</dbReference>
<dbReference type="PRINTS" id="PR01046">
    <property type="entry name" value="TRNASYNTHPRO"/>
</dbReference>
<dbReference type="FunFam" id="3.30.930.10:FF:000037">
    <property type="entry name" value="Proline--tRNA ligase"/>
    <property type="match status" value="1"/>
</dbReference>
<dbReference type="Proteomes" id="UP000178419">
    <property type="component" value="Unassembled WGS sequence"/>
</dbReference>
<dbReference type="AlphaFoldDB" id="A0A1F7XZB3"/>
<keyword evidence="4 7" id="KW-0648">Protein biosynthesis</keyword>
<gene>
    <name evidence="7" type="primary">proS</name>
    <name evidence="9" type="ORF">A2714_01625</name>
</gene>
<dbReference type="GO" id="GO:0005524">
    <property type="term" value="F:ATP binding"/>
    <property type="evidence" value="ECO:0007669"/>
    <property type="project" value="UniProtKB-UniRule"/>
</dbReference>
<dbReference type="PROSITE" id="PS50862">
    <property type="entry name" value="AA_TRNA_LIGASE_II"/>
    <property type="match status" value="1"/>
</dbReference>
<evidence type="ECO:0000256" key="5">
    <source>
        <dbReference type="ARBA" id="ARBA00023146"/>
    </source>
</evidence>
<dbReference type="InterPro" id="IPR017449">
    <property type="entry name" value="Pro-tRNA_synth_II"/>
</dbReference>
<dbReference type="InterPro" id="IPR002314">
    <property type="entry name" value="aa-tRNA-synt_IIb"/>
</dbReference>
<dbReference type="PANTHER" id="PTHR43382:SF2">
    <property type="entry name" value="BIFUNCTIONAL GLUTAMATE_PROLINE--TRNA LIGASE"/>
    <property type="match status" value="1"/>
</dbReference>
<dbReference type="InterPro" id="IPR045864">
    <property type="entry name" value="aa-tRNA-synth_II/BPL/LPL"/>
</dbReference>
<dbReference type="SMART" id="SM00946">
    <property type="entry name" value="ProRS-C_1"/>
    <property type="match status" value="1"/>
</dbReference>
<comment type="caution">
    <text evidence="9">The sequence shown here is derived from an EMBL/GenBank/DDBJ whole genome shotgun (WGS) entry which is preliminary data.</text>
</comment>
<dbReference type="InterPro" id="IPR004499">
    <property type="entry name" value="Pro-tRNA-ligase_IIa_arc-type"/>
</dbReference>
<dbReference type="SUPFAM" id="SSF64586">
    <property type="entry name" value="C-terminal domain of ProRS"/>
    <property type="match status" value="1"/>
</dbReference>
<dbReference type="Pfam" id="PF09180">
    <property type="entry name" value="ProRS-C_1"/>
    <property type="match status" value="1"/>
</dbReference>
<evidence type="ECO:0000256" key="6">
    <source>
        <dbReference type="ARBA" id="ARBA00047671"/>
    </source>
</evidence>
<comment type="domain">
    <text evidence="7">Consists of three domains: the N-terminal catalytic domain, the anticodon-binding domain and the C-terminal extension.</text>
</comment>
<comment type="subcellular location">
    <subcellularLocation>
        <location evidence="7">Cytoplasm</location>
    </subcellularLocation>
</comment>
<dbReference type="CDD" id="cd00778">
    <property type="entry name" value="ProRS_core_arch_euk"/>
    <property type="match status" value="1"/>
</dbReference>
<keyword evidence="1 7" id="KW-0436">Ligase</keyword>
<dbReference type="InterPro" id="IPR016061">
    <property type="entry name" value="Pro-tRNA_ligase_II_C"/>
</dbReference>
<dbReference type="SUPFAM" id="SSF52954">
    <property type="entry name" value="Class II aaRS ABD-related"/>
    <property type="match status" value="1"/>
</dbReference>
<evidence type="ECO:0000256" key="1">
    <source>
        <dbReference type="ARBA" id="ARBA00022598"/>
    </source>
</evidence>
<proteinExistence type="inferred from homology"/>
<evidence type="ECO:0000256" key="4">
    <source>
        <dbReference type="ARBA" id="ARBA00022917"/>
    </source>
</evidence>
<keyword evidence="3 7" id="KW-0067">ATP-binding</keyword>
<dbReference type="InterPro" id="IPR004154">
    <property type="entry name" value="Anticodon-bd"/>
</dbReference>
<dbReference type="InterPro" id="IPR036621">
    <property type="entry name" value="Anticodon-bd_dom_sf"/>
</dbReference>
<dbReference type="Gene3D" id="3.40.50.800">
    <property type="entry name" value="Anticodon-binding domain"/>
    <property type="match status" value="1"/>
</dbReference>
<name>A0A1F7XZB3_9BACT</name>
<dbReference type="Pfam" id="PF03129">
    <property type="entry name" value="HGTP_anticodon"/>
    <property type="match status" value="1"/>
</dbReference>
<feature type="domain" description="Aminoacyl-transfer RNA synthetases class-II family profile" evidence="8">
    <location>
        <begin position="37"/>
        <end position="285"/>
    </location>
</feature>
<organism evidence="9 10">
    <name type="scientific">Candidatus Woesebacteria bacterium RIFCSPHIGHO2_01_FULL_38_9</name>
    <dbReference type="NCBI Taxonomy" id="1802492"/>
    <lineage>
        <taxon>Bacteria</taxon>
        <taxon>Candidatus Woeseibacteriota</taxon>
    </lineage>
</organism>
<dbReference type="EC" id="6.1.1.15" evidence="7"/>
<dbReference type="InterPro" id="IPR033721">
    <property type="entry name" value="ProRS_core_arch_euk"/>
</dbReference>
<dbReference type="GO" id="GO:0006433">
    <property type="term" value="P:prolyl-tRNA aminoacylation"/>
    <property type="evidence" value="ECO:0007669"/>
    <property type="project" value="UniProtKB-UniRule"/>
</dbReference>
<dbReference type="CDD" id="cd00862">
    <property type="entry name" value="ProRS_anticodon_zinc"/>
    <property type="match status" value="1"/>
</dbReference>
<keyword evidence="7" id="KW-0963">Cytoplasm</keyword>
<dbReference type="EMBL" id="MGGE01000042">
    <property type="protein sequence ID" value="OGM20397.1"/>
    <property type="molecule type" value="Genomic_DNA"/>
</dbReference>
<sequence length="485" mass="55673">MDKVYDKKGLKKKSENLSDWYTNVVLKAELADYAPVRGTMVFRPYGYAIWERVQDVFNKMIKKDGVENAYFPLFIPYSLFKKEKEHIEGFSPELALVTIGGGEELKDPLVVRPTSEMIMYEMYAKWVHSWRDLPLKINQWNNIVRWEKRTYLFLRTLEFLWQEGHCAHSTHKESEEMVLRALDWYRQIYEDYYAIPVILGVKSESEKFAGGAATYSVEALMPDGKALQGGTSHDLGQNFSKVLDIKFQEKSGENKFVWQNSWGLSTRSLGGLFLVHGDDNGLVLPPKVAPIKVAIVPILGKKDNEVLKYCQKVKEALENENSEFPGKVTIFGDLEKSYGFRISETEIKGIPVRVEIGPREVEEKTLTLSFRIPEMTKKLMRLSEVGGKVEGILEEVQRKMFEKAKNFLTENIREAKSYEEFKSIMGSTKGFIKSYWCEGPSCEAKIKEETKATTRLKSLDAKAGEGKCIYCGKPAKFIWYFAQAY</sequence>
<evidence type="ECO:0000259" key="8">
    <source>
        <dbReference type="PROSITE" id="PS50862"/>
    </source>
</evidence>
<comment type="catalytic activity">
    <reaction evidence="6 7">
        <text>tRNA(Pro) + L-proline + ATP = L-prolyl-tRNA(Pro) + AMP + diphosphate</text>
        <dbReference type="Rhea" id="RHEA:14305"/>
        <dbReference type="Rhea" id="RHEA-COMP:9700"/>
        <dbReference type="Rhea" id="RHEA-COMP:9702"/>
        <dbReference type="ChEBI" id="CHEBI:30616"/>
        <dbReference type="ChEBI" id="CHEBI:33019"/>
        <dbReference type="ChEBI" id="CHEBI:60039"/>
        <dbReference type="ChEBI" id="CHEBI:78442"/>
        <dbReference type="ChEBI" id="CHEBI:78532"/>
        <dbReference type="ChEBI" id="CHEBI:456215"/>
        <dbReference type="EC" id="6.1.1.15"/>
    </reaction>
</comment>
<dbReference type="InterPro" id="IPR006195">
    <property type="entry name" value="aa-tRNA-synth_II"/>
</dbReference>